<evidence type="ECO:0000313" key="2">
    <source>
        <dbReference type="Proteomes" id="UP000247978"/>
    </source>
</evidence>
<evidence type="ECO:0000313" key="1">
    <source>
        <dbReference type="EMBL" id="PXW90166.1"/>
    </source>
</evidence>
<dbReference type="OrthoDB" id="9789552at2"/>
<dbReference type="EMBL" id="QJJQ01000001">
    <property type="protein sequence ID" value="PXW90166.1"/>
    <property type="molecule type" value="Genomic_DNA"/>
</dbReference>
<accession>A0A2V3W9G5</accession>
<reference evidence="1 2" key="1">
    <citation type="submission" date="2018-05" db="EMBL/GenBank/DDBJ databases">
        <title>Genomic Encyclopedia of Type Strains, Phase IV (KMG-IV): sequencing the most valuable type-strain genomes for metagenomic binning, comparative biology and taxonomic classification.</title>
        <authorList>
            <person name="Goeker M."/>
        </authorList>
    </citation>
    <scope>NUCLEOTIDE SEQUENCE [LARGE SCALE GENOMIC DNA]</scope>
    <source>
        <strain evidence="1 2">DSM 28556</strain>
    </source>
</reference>
<dbReference type="Pfam" id="PF13552">
    <property type="entry name" value="DUF4127"/>
    <property type="match status" value="1"/>
</dbReference>
<keyword evidence="2" id="KW-1185">Reference proteome</keyword>
<dbReference type="InterPro" id="IPR025394">
    <property type="entry name" value="DUF4127"/>
</dbReference>
<comment type="caution">
    <text evidence="1">The sequence shown here is derived from an EMBL/GenBank/DDBJ whole genome shotgun (WGS) entry which is preliminary data.</text>
</comment>
<dbReference type="RefSeq" id="WP_110393443.1">
    <property type="nucleotide sequence ID" value="NZ_JBHUHB010000001.1"/>
</dbReference>
<sequence>MEILYVPIDERPCNTHIVERIANTAEDIKLLLPPNEFFGNKKTPSDTEKIWEWINNEAVRSDAIILSIDMLVYGGLIPSRLHELTEDKAVKWMNRLRSLRKKYSNLPIYASNMIMRTPKYSSSDEEPDYYEDWGKEIYLQAYLHDKSRRVQLSAKEKDQLAEIQNKLPQNFVEDYEKRRQFNSMVNEYVLDLVKEGVISFLVIPQDDSAEFGYTAIDQKVIVSKREQLRLDKQVLIYPGADEVGATLLARVYNDVKGYQPKIYPIWSSTLGPTLIPMYEDRPFAESMKSHIYAAGCRMVERPEDADLVLAYNVPGRVMQEAWDQPERDVTYSSYRNMLLFVEQIKKYIEQGMHVIIADSAFANGGDSELVRLLDNEEILSKLLSYKGWNTNCNTLGTTISQGVIGQFGHSNKIQENIIYHLLDDFLYQTEIRMQMVSDYLPKHDLNYFDLKRKADIVNQERDKRLQNSFNKEFVHSFQHVKIEQLKTYAPWNRMFECGIDLKVNFG</sequence>
<name>A0A2V3W9G5_9BACI</name>
<protein>
    <submittedName>
        <fullName evidence="1">Uncharacterized protein DUF4127</fullName>
    </submittedName>
</protein>
<dbReference type="Proteomes" id="UP000247978">
    <property type="component" value="Unassembled WGS sequence"/>
</dbReference>
<dbReference type="AlphaFoldDB" id="A0A2V3W9G5"/>
<gene>
    <name evidence="1" type="ORF">DFR56_10175</name>
</gene>
<organism evidence="1 2">
    <name type="scientific">Pseudogracilibacillus auburnensis</name>
    <dbReference type="NCBI Taxonomy" id="1494959"/>
    <lineage>
        <taxon>Bacteria</taxon>
        <taxon>Bacillati</taxon>
        <taxon>Bacillota</taxon>
        <taxon>Bacilli</taxon>
        <taxon>Bacillales</taxon>
        <taxon>Bacillaceae</taxon>
        <taxon>Pseudogracilibacillus</taxon>
    </lineage>
</organism>
<proteinExistence type="predicted"/>